<organism evidence="7 8">
    <name type="scientific">Clostridium liquoris</name>
    <dbReference type="NCBI Taxonomy" id="1289519"/>
    <lineage>
        <taxon>Bacteria</taxon>
        <taxon>Bacillati</taxon>
        <taxon>Bacillota</taxon>
        <taxon>Clostridia</taxon>
        <taxon>Eubacteriales</taxon>
        <taxon>Clostridiaceae</taxon>
        <taxon>Clostridium</taxon>
    </lineage>
</organism>
<proteinExistence type="predicted"/>
<sequence>MRKKIWVISFILIILTSVFVIKYYNKGNNTSIENKKENVTSNEKEKPKKIQSIDFKLVDMDGKQVTLSQFKGKKVFINFWATWCDYCKIEMKDIQKLYDETKDKNIVILAIDVGESQSKVKNFLDSNNYNFNVLLDKDQEIAKAYGIQGFPTSLFVDEEGYVYSGIQGGMSIEMMRKELFLK</sequence>
<dbReference type="AlphaFoldDB" id="A0A2T0B1Y8"/>
<dbReference type="GO" id="GO:0017004">
    <property type="term" value="P:cytochrome complex assembly"/>
    <property type="evidence" value="ECO:0007669"/>
    <property type="project" value="UniProtKB-KW"/>
</dbReference>
<evidence type="ECO:0000256" key="4">
    <source>
        <dbReference type="ARBA" id="ARBA00023157"/>
    </source>
</evidence>
<comment type="subcellular location">
    <subcellularLocation>
        <location evidence="1">Cell envelope</location>
    </subcellularLocation>
</comment>
<dbReference type="Proteomes" id="UP000239706">
    <property type="component" value="Unassembled WGS sequence"/>
</dbReference>
<keyword evidence="4" id="KW-1015">Disulfide bond</keyword>
<protein>
    <submittedName>
        <fullName evidence="7">Thiol-disulfide oxidoreductase ResA</fullName>
    </submittedName>
</protein>
<accession>A0A2T0B1Y8</accession>
<dbReference type="Gene3D" id="3.40.30.10">
    <property type="entry name" value="Glutaredoxin"/>
    <property type="match status" value="1"/>
</dbReference>
<dbReference type="Pfam" id="PF00578">
    <property type="entry name" value="AhpC-TSA"/>
    <property type="match status" value="1"/>
</dbReference>
<name>A0A2T0B1Y8_9CLOT</name>
<dbReference type="SUPFAM" id="SSF52833">
    <property type="entry name" value="Thioredoxin-like"/>
    <property type="match status" value="1"/>
</dbReference>
<keyword evidence="3" id="KW-0812">Transmembrane</keyword>
<feature type="domain" description="Thioredoxin" evidence="6">
    <location>
        <begin position="46"/>
        <end position="182"/>
    </location>
</feature>
<evidence type="ECO:0000313" key="8">
    <source>
        <dbReference type="Proteomes" id="UP000239706"/>
    </source>
</evidence>
<reference evidence="7 8" key="1">
    <citation type="submission" date="2018-03" db="EMBL/GenBank/DDBJ databases">
        <title>Genome sequence of Clostridium liquoris DSM 100320.</title>
        <authorList>
            <person name="Poehlein A."/>
            <person name="Daniel R."/>
        </authorList>
    </citation>
    <scope>NUCLEOTIDE SEQUENCE [LARGE SCALE GENOMIC DNA]</scope>
    <source>
        <strain evidence="7 8">DSM 100320</strain>
    </source>
</reference>
<dbReference type="PROSITE" id="PS51352">
    <property type="entry name" value="THIOREDOXIN_2"/>
    <property type="match status" value="1"/>
</dbReference>
<dbReference type="GO" id="GO:0016209">
    <property type="term" value="F:antioxidant activity"/>
    <property type="evidence" value="ECO:0007669"/>
    <property type="project" value="InterPro"/>
</dbReference>
<dbReference type="InterPro" id="IPR050553">
    <property type="entry name" value="Thioredoxin_ResA/DsbE_sf"/>
</dbReference>
<keyword evidence="3" id="KW-0735">Signal-anchor</keyword>
<evidence type="ECO:0000256" key="5">
    <source>
        <dbReference type="ARBA" id="ARBA00023284"/>
    </source>
</evidence>
<evidence type="ECO:0000256" key="2">
    <source>
        <dbReference type="ARBA" id="ARBA00022748"/>
    </source>
</evidence>
<dbReference type="PANTHER" id="PTHR42852">
    <property type="entry name" value="THIOL:DISULFIDE INTERCHANGE PROTEIN DSBE"/>
    <property type="match status" value="1"/>
</dbReference>
<dbReference type="EMBL" id="PVXO01000055">
    <property type="protein sequence ID" value="PRR77917.1"/>
    <property type="molecule type" value="Genomic_DNA"/>
</dbReference>
<dbReference type="PANTHER" id="PTHR42852:SF6">
    <property type="entry name" value="THIOL:DISULFIDE INTERCHANGE PROTEIN DSBE"/>
    <property type="match status" value="1"/>
</dbReference>
<evidence type="ECO:0000256" key="3">
    <source>
        <dbReference type="ARBA" id="ARBA00022968"/>
    </source>
</evidence>
<dbReference type="InterPro" id="IPR036249">
    <property type="entry name" value="Thioredoxin-like_sf"/>
</dbReference>
<dbReference type="GO" id="GO:0016491">
    <property type="term" value="F:oxidoreductase activity"/>
    <property type="evidence" value="ECO:0007669"/>
    <property type="project" value="InterPro"/>
</dbReference>
<dbReference type="RefSeq" id="WP_170063708.1">
    <property type="nucleotide sequence ID" value="NZ_PVXO01000055.1"/>
</dbReference>
<keyword evidence="5" id="KW-0676">Redox-active center</keyword>
<evidence type="ECO:0000256" key="1">
    <source>
        <dbReference type="ARBA" id="ARBA00004196"/>
    </source>
</evidence>
<keyword evidence="8" id="KW-1185">Reference proteome</keyword>
<dbReference type="CDD" id="cd02966">
    <property type="entry name" value="TlpA_like_family"/>
    <property type="match status" value="1"/>
</dbReference>
<dbReference type="InterPro" id="IPR013766">
    <property type="entry name" value="Thioredoxin_domain"/>
</dbReference>
<gene>
    <name evidence="7" type="primary">resA</name>
    <name evidence="7" type="ORF">CLLI_21270</name>
</gene>
<comment type="caution">
    <text evidence="7">The sequence shown here is derived from an EMBL/GenBank/DDBJ whole genome shotgun (WGS) entry which is preliminary data.</text>
</comment>
<dbReference type="InterPro" id="IPR000866">
    <property type="entry name" value="AhpC/TSA"/>
</dbReference>
<dbReference type="GO" id="GO:0030313">
    <property type="term" value="C:cell envelope"/>
    <property type="evidence" value="ECO:0007669"/>
    <property type="project" value="UniProtKB-SubCell"/>
</dbReference>
<evidence type="ECO:0000259" key="6">
    <source>
        <dbReference type="PROSITE" id="PS51352"/>
    </source>
</evidence>
<evidence type="ECO:0000313" key="7">
    <source>
        <dbReference type="EMBL" id="PRR77917.1"/>
    </source>
</evidence>
<keyword evidence="2" id="KW-0201">Cytochrome c-type biogenesis</keyword>